<reference evidence="2 3" key="1">
    <citation type="submission" date="2018-04" db="EMBL/GenBank/DDBJ databases">
        <title>Characteristic and Complete Genome Sequencing of A Novel Member of Infective Endocarditis Causative Bacteria: Bergeyella cardium QL-PH.</title>
        <authorList>
            <person name="Pan H."/>
            <person name="Sun E."/>
            <person name="Zhang Y."/>
        </authorList>
    </citation>
    <scope>NUCLEOTIDE SEQUENCE [LARGE SCALE GENOMIC DNA]</scope>
    <source>
        <strain evidence="2 3">HPQL</strain>
    </source>
</reference>
<proteinExistence type="predicted"/>
<dbReference type="OrthoDB" id="1496068at2"/>
<dbReference type="RefSeq" id="WP_120488484.1">
    <property type="nucleotide sequence ID" value="NZ_CP029149.1"/>
</dbReference>
<sequence length="171" mass="19926">MILAHLNTLLNALKSLSFPKMMRVIGLLLRHPLFSALSFYATMRTIHQTQKYFPNTHNKSGKGNAFRHALWCCTILMYCCKISSPRKALSWCKKMTDTHEELFPNLPLEKQMDLHNNKVGMDIFTEMLNGIHRQFFEMNFFIPILLDKLKTAEILSDENSNSQNELVYIKD</sequence>
<name>A0A6P1QVT0_9FLAO</name>
<dbReference type="EMBL" id="CP029149">
    <property type="protein sequence ID" value="QHN64900.1"/>
    <property type="molecule type" value="Genomic_DNA"/>
</dbReference>
<dbReference type="Pfam" id="PF22322">
    <property type="entry name" value="DUF6973"/>
    <property type="match status" value="1"/>
</dbReference>
<dbReference type="InterPro" id="IPR054246">
    <property type="entry name" value="DUF6973"/>
</dbReference>
<dbReference type="KEGG" id="bcad:DBX24_02815"/>
<dbReference type="Proteomes" id="UP000464318">
    <property type="component" value="Chromosome"/>
</dbReference>
<dbReference type="AlphaFoldDB" id="A0A6P1QVT0"/>
<protein>
    <recommendedName>
        <fullName evidence="1">DUF6973 domain-containing protein</fullName>
    </recommendedName>
</protein>
<keyword evidence="3" id="KW-1185">Reference proteome</keyword>
<feature type="domain" description="DUF6973" evidence="1">
    <location>
        <begin position="26"/>
        <end position="150"/>
    </location>
</feature>
<organism evidence="2 3">
    <name type="scientific">Bergeyella cardium</name>
    <dbReference type="NCBI Taxonomy" id="1585976"/>
    <lineage>
        <taxon>Bacteria</taxon>
        <taxon>Pseudomonadati</taxon>
        <taxon>Bacteroidota</taxon>
        <taxon>Flavobacteriia</taxon>
        <taxon>Flavobacteriales</taxon>
        <taxon>Weeksellaceae</taxon>
        <taxon>Bergeyella</taxon>
    </lineage>
</organism>
<evidence type="ECO:0000313" key="2">
    <source>
        <dbReference type="EMBL" id="QHN64900.1"/>
    </source>
</evidence>
<evidence type="ECO:0000313" key="3">
    <source>
        <dbReference type="Proteomes" id="UP000464318"/>
    </source>
</evidence>
<gene>
    <name evidence="2" type="ORF">DBX24_02815</name>
</gene>
<accession>A0A6P1QVT0</accession>
<evidence type="ECO:0000259" key="1">
    <source>
        <dbReference type="Pfam" id="PF22322"/>
    </source>
</evidence>